<evidence type="ECO:0000256" key="15">
    <source>
        <dbReference type="ARBA" id="ARBA00023316"/>
    </source>
</evidence>
<dbReference type="AlphaFoldDB" id="A1WYU9"/>
<dbReference type="SUPFAM" id="SSF56519">
    <property type="entry name" value="Penicillin binding protein dimerisation domain"/>
    <property type="match status" value="1"/>
</dbReference>
<dbReference type="GO" id="GO:0071555">
    <property type="term" value="P:cell wall organization"/>
    <property type="evidence" value="ECO:0007669"/>
    <property type="project" value="UniProtKB-KW"/>
</dbReference>
<evidence type="ECO:0000313" key="19">
    <source>
        <dbReference type="EMBL" id="ABM62861.1"/>
    </source>
</evidence>
<feature type="domain" description="Penicillin-binding protein dimerisation" evidence="18">
    <location>
        <begin position="63"/>
        <end position="210"/>
    </location>
</feature>
<gene>
    <name evidence="16" type="primary">ftsI</name>
    <name evidence="19" type="ordered locus">Hhal_2097</name>
</gene>
<dbReference type="EC" id="3.4.16.4" evidence="16"/>
<evidence type="ECO:0000256" key="5">
    <source>
        <dbReference type="ARBA" id="ARBA00022645"/>
    </source>
</evidence>
<evidence type="ECO:0000256" key="16">
    <source>
        <dbReference type="HAMAP-Rule" id="MF_02080"/>
    </source>
</evidence>
<dbReference type="KEGG" id="hha:Hhal_2097"/>
<dbReference type="EMBL" id="CP000544">
    <property type="protein sequence ID" value="ABM62861.1"/>
    <property type="molecule type" value="Genomic_DNA"/>
</dbReference>
<keyword evidence="4 16" id="KW-0132">Cell division</keyword>
<reference evidence="20" key="1">
    <citation type="submission" date="2006-12" db="EMBL/GenBank/DDBJ databases">
        <title>Complete sequence of Halorhodospira halophila SL1.</title>
        <authorList>
            <consortium name="US DOE Joint Genome Institute"/>
            <person name="Copeland A."/>
            <person name="Lucas S."/>
            <person name="Lapidus A."/>
            <person name="Barry K."/>
            <person name="Detter J.C."/>
            <person name="Glavina del Rio T."/>
            <person name="Hammon N."/>
            <person name="Israni S."/>
            <person name="Dalin E."/>
            <person name="Tice H."/>
            <person name="Pitluck S."/>
            <person name="Saunders E."/>
            <person name="Brettin T."/>
            <person name="Bruce D."/>
            <person name="Han C."/>
            <person name="Tapia R."/>
            <person name="Schmutz J."/>
            <person name="Larimer F."/>
            <person name="Land M."/>
            <person name="Hauser L."/>
            <person name="Kyrpides N."/>
            <person name="Mikhailova N."/>
            <person name="Hoff W."/>
            <person name="Richardson P."/>
        </authorList>
    </citation>
    <scope>NUCLEOTIDE SEQUENCE [LARGE SCALE GENOMIC DNA]</scope>
    <source>
        <strain evidence="20">DSM 244 / SL1</strain>
    </source>
</reference>
<dbReference type="GO" id="GO:0008955">
    <property type="term" value="F:peptidoglycan glycosyltransferase activity"/>
    <property type="evidence" value="ECO:0007669"/>
    <property type="project" value="InterPro"/>
</dbReference>
<dbReference type="Gene3D" id="3.30.450.330">
    <property type="match status" value="1"/>
</dbReference>
<dbReference type="InterPro" id="IPR001460">
    <property type="entry name" value="PCN-bd_Tpept"/>
</dbReference>
<protein>
    <recommendedName>
        <fullName evidence="16">Peptidoglycan D,D-transpeptidase FtsI</fullName>
        <ecNumber evidence="16">3.4.16.4</ecNumber>
    </recommendedName>
    <alternativeName>
        <fullName evidence="16">Penicillin-binding protein 3</fullName>
        <shortName evidence="16">PBP-3</shortName>
    </alternativeName>
</protein>
<evidence type="ECO:0000256" key="1">
    <source>
        <dbReference type="ARBA" id="ARBA00004370"/>
    </source>
</evidence>
<dbReference type="UniPathway" id="UPA00219"/>
<keyword evidence="3 16" id="KW-0997">Cell inner membrane</keyword>
<dbReference type="Gene3D" id="3.40.710.10">
    <property type="entry name" value="DD-peptidase/beta-lactamase superfamily"/>
    <property type="match status" value="1"/>
</dbReference>
<dbReference type="Proteomes" id="UP000000647">
    <property type="component" value="Chromosome"/>
</dbReference>
<dbReference type="GO" id="GO:0009002">
    <property type="term" value="F:serine-type D-Ala-D-Ala carboxypeptidase activity"/>
    <property type="evidence" value="ECO:0007669"/>
    <property type="project" value="UniProtKB-UniRule"/>
</dbReference>
<proteinExistence type="inferred from homology"/>
<dbReference type="Pfam" id="PF00905">
    <property type="entry name" value="Transpeptidase"/>
    <property type="match status" value="1"/>
</dbReference>
<dbReference type="GO" id="GO:0005886">
    <property type="term" value="C:plasma membrane"/>
    <property type="evidence" value="ECO:0007669"/>
    <property type="project" value="UniProtKB-SubCell"/>
</dbReference>
<evidence type="ECO:0000259" key="17">
    <source>
        <dbReference type="Pfam" id="PF00905"/>
    </source>
</evidence>
<evidence type="ECO:0000256" key="13">
    <source>
        <dbReference type="ARBA" id="ARBA00023210"/>
    </source>
</evidence>
<evidence type="ECO:0000259" key="18">
    <source>
        <dbReference type="Pfam" id="PF03717"/>
    </source>
</evidence>
<dbReference type="InterPro" id="IPR012338">
    <property type="entry name" value="Beta-lactam/transpept-like"/>
</dbReference>
<dbReference type="GO" id="GO:0006508">
    <property type="term" value="P:proteolysis"/>
    <property type="evidence" value="ECO:0007669"/>
    <property type="project" value="UniProtKB-KW"/>
</dbReference>
<dbReference type="GO" id="GO:0008658">
    <property type="term" value="F:penicillin binding"/>
    <property type="evidence" value="ECO:0007669"/>
    <property type="project" value="InterPro"/>
</dbReference>
<evidence type="ECO:0000256" key="11">
    <source>
        <dbReference type="ARBA" id="ARBA00022989"/>
    </source>
</evidence>
<dbReference type="Gene3D" id="3.90.1310.10">
    <property type="entry name" value="Penicillin-binding protein 2a (Domain 2)"/>
    <property type="match status" value="1"/>
</dbReference>
<accession>A1WYU9</accession>
<organism evidence="19 20">
    <name type="scientific">Halorhodospira halophila (strain DSM 244 / SL1)</name>
    <name type="common">Ectothiorhodospira halophila (strain DSM 244 / SL1)</name>
    <dbReference type="NCBI Taxonomy" id="349124"/>
    <lineage>
        <taxon>Bacteria</taxon>
        <taxon>Pseudomonadati</taxon>
        <taxon>Pseudomonadota</taxon>
        <taxon>Gammaproteobacteria</taxon>
        <taxon>Chromatiales</taxon>
        <taxon>Ectothiorhodospiraceae</taxon>
        <taxon>Halorhodospira</taxon>
    </lineage>
</organism>
<dbReference type="GO" id="GO:0000917">
    <property type="term" value="P:division septum assembly"/>
    <property type="evidence" value="ECO:0007669"/>
    <property type="project" value="UniProtKB-KW"/>
</dbReference>
<comment type="subcellular location">
    <subcellularLocation>
        <location evidence="16">Cell inner membrane</location>
        <topology evidence="16">Single-pass membrane protein</topology>
    </subcellularLocation>
    <subcellularLocation>
        <location evidence="1">Membrane</location>
    </subcellularLocation>
</comment>
<dbReference type="InterPro" id="IPR037532">
    <property type="entry name" value="FtsI_transpept"/>
</dbReference>
<comment type="pathway">
    <text evidence="16">Cell wall biogenesis; peptidoglycan biosynthesis.</text>
</comment>
<keyword evidence="13 16" id="KW-0717">Septation</keyword>
<keyword evidence="2 16" id="KW-1003">Cell membrane</keyword>
<evidence type="ECO:0000256" key="14">
    <source>
        <dbReference type="ARBA" id="ARBA00023306"/>
    </source>
</evidence>
<dbReference type="PANTHER" id="PTHR30627:SF1">
    <property type="entry name" value="PEPTIDOGLYCAN D,D-TRANSPEPTIDASE FTSI"/>
    <property type="match status" value="1"/>
</dbReference>
<keyword evidence="7 16" id="KW-0812">Transmembrane</keyword>
<evidence type="ECO:0000256" key="4">
    <source>
        <dbReference type="ARBA" id="ARBA00022618"/>
    </source>
</evidence>
<keyword evidence="14 16" id="KW-0131">Cell cycle</keyword>
<dbReference type="InterPro" id="IPR005311">
    <property type="entry name" value="PBP_dimer"/>
</dbReference>
<comment type="catalytic activity">
    <reaction evidence="16">
        <text>Preferential cleavage: (Ac)2-L-Lys-D-Ala-|-D-Ala. Also transpeptidation of peptidyl-alanyl moieties that are N-acyl substituents of D-alanine.</text>
        <dbReference type="EC" id="3.4.16.4"/>
    </reaction>
</comment>
<sequence>MSRNTRRQPALNGPPRWRLYSVVAVMAIAAGAVILRALDLQVINSEFLRDEADARHLRTVSMPAHRGVITDRNGEPLAISSPVKSAWANPGELLEDGAAVAAVAEVLERSPAELRDFLKAREGRHFVYLRRHLSPQVATRMRELDAPGVQLQQEFRRFYPAGEVAAQLVGFTDIDGQGLAGVERAFEDPLSGRSGAKRVIRDPFGRTIEDVELLREPRPGEDVHLSLDRRIQYVAYRELKRAVRGHDAEGGAAVVLDATSGEVLAMVSQPSFNPHRRAGVEPEQRRNRAVSWAQEPGSVIKPFTIAAALSSGAVRSGQAFDTAPGTMRVGRHTVRDFLDYGELDIAGVLQKSSNVGTVKMALETEPRALWNTLEDIGFGERTRSGLRDEVAGQFLPAPPRGDVQRATLSYGYGVTATPLQLARAYAALARDGVIRPISIQAVEEPPEGRQVLDPELAAEIRGMLEAVVEPGGTGTRAAISGYRVAGKTGTVLKSGPSGYAEEDYLASFIGFAPASDPRLVMAVTIDQPRGDLYYGGQVAAPVFSRVMGNALRMLNVPPDDLPELEVPVVAEREGS</sequence>
<keyword evidence="8 16" id="KW-0378">Hydrolase</keyword>
<evidence type="ECO:0000256" key="3">
    <source>
        <dbReference type="ARBA" id="ARBA00022519"/>
    </source>
</evidence>
<keyword evidence="11 16" id="KW-1133">Transmembrane helix</keyword>
<evidence type="ECO:0000256" key="8">
    <source>
        <dbReference type="ARBA" id="ARBA00022801"/>
    </source>
</evidence>
<dbReference type="HAMAP" id="MF_02080">
    <property type="entry name" value="FtsI_transpept"/>
    <property type="match status" value="1"/>
</dbReference>
<evidence type="ECO:0000256" key="9">
    <source>
        <dbReference type="ARBA" id="ARBA00022960"/>
    </source>
</evidence>
<evidence type="ECO:0000256" key="12">
    <source>
        <dbReference type="ARBA" id="ARBA00023136"/>
    </source>
</evidence>
<reference evidence="19 20" key="2">
    <citation type="journal article" date="2013" name="Stand. Genomic Sci.">
        <title>Complete genome sequence of Halorhodospira halophila SL1.</title>
        <authorList>
            <person name="Challacombe J.F."/>
            <person name="Majid S."/>
            <person name="Deole R."/>
            <person name="Brettin T.S."/>
            <person name="Bruce D."/>
            <person name="Delano S.F."/>
            <person name="Detter J.C."/>
            <person name="Gleasner C.D."/>
            <person name="Han C.S."/>
            <person name="Misra M."/>
            <person name="Reitenga K.G."/>
            <person name="Mikhailova N."/>
            <person name="Woyke T."/>
            <person name="Pitluck S."/>
            <person name="Nolan M."/>
            <person name="Land M.L."/>
            <person name="Saunders E."/>
            <person name="Tapia R."/>
            <person name="Lapidus A."/>
            <person name="Ivanova N."/>
            <person name="Hoff W.D."/>
        </authorList>
    </citation>
    <scope>NUCLEOTIDE SEQUENCE [LARGE SCALE GENOMIC DNA]</scope>
    <source>
        <strain evidence="20">DSM 244 / SL1</strain>
    </source>
</reference>
<dbReference type="Pfam" id="PF03717">
    <property type="entry name" value="PBP_dimer"/>
    <property type="match status" value="1"/>
</dbReference>
<dbReference type="HOGENOM" id="CLU_009289_6_2_6"/>
<keyword evidence="5 16" id="KW-0121">Carboxypeptidase</keyword>
<feature type="active site" description="Acyl-ester intermediate" evidence="16">
    <location>
        <position position="298"/>
    </location>
</feature>
<feature type="domain" description="Penicillin-binding protein transpeptidase" evidence="17">
    <location>
        <begin position="251"/>
        <end position="547"/>
    </location>
</feature>
<keyword evidence="19" id="KW-0328">Glycosyltransferase</keyword>
<dbReference type="SUPFAM" id="SSF56601">
    <property type="entry name" value="beta-lactamase/transpeptidase-like"/>
    <property type="match status" value="1"/>
</dbReference>
<evidence type="ECO:0000313" key="20">
    <source>
        <dbReference type="Proteomes" id="UP000000647"/>
    </source>
</evidence>
<dbReference type="InterPro" id="IPR050515">
    <property type="entry name" value="Beta-lactam/transpept"/>
</dbReference>
<keyword evidence="12 16" id="KW-0472">Membrane</keyword>
<feature type="transmembrane region" description="Helical" evidence="16">
    <location>
        <begin position="20"/>
        <end position="38"/>
    </location>
</feature>
<keyword evidence="15 16" id="KW-0961">Cell wall biogenesis/degradation</keyword>
<evidence type="ECO:0000256" key="10">
    <source>
        <dbReference type="ARBA" id="ARBA00022984"/>
    </source>
</evidence>
<evidence type="ECO:0000256" key="7">
    <source>
        <dbReference type="ARBA" id="ARBA00022692"/>
    </source>
</evidence>
<dbReference type="eggNOG" id="COG0768">
    <property type="taxonomic scope" value="Bacteria"/>
</dbReference>
<evidence type="ECO:0000256" key="6">
    <source>
        <dbReference type="ARBA" id="ARBA00022670"/>
    </source>
</evidence>
<keyword evidence="19" id="KW-0808">Transferase</keyword>
<dbReference type="InterPro" id="IPR036138">
    <property type="entry name" value="PBP_dimer_sf"/>
</dbReference>
<comment type="similarity">
    <text evidence="16">Belongs to the transpeptidase family. FtsI subfamily.</text>
</comment>
<name>A1WYU9_HALHL</name>
<dbReference type="GO" id="GO:0009252">
    <property type="term" value="P:peptidoglycan biosynthetic process"/>
    <property type="evidence" value="ECO:0007669"/>
    <property type="project" value="UniProtKB-UniRule"/>
</dbReference>
<keyword evidence="10 16" id="KW-0573">Peptidoglycan synthesis</keyword>
<keyword evidence="6 16" id="KW-0645">Protease</keyword>
<dbReference type="PANTHER" id="PTHR30627">
    <property type="entry name" value="PEPTIDOGLYCAN D,D-TRANSPEPTIDASE"/>
    <property type="match status" value="1"/>
</dbReference>
<comment type="function">
    <text evidence="16">Catalyzes cross-linking of the peptidoglycan cell wall at the division septum.</text>
</comment>
<dbReference type="GO" id="GO:0043093">
    <property type="term" value="P:FtsZ-dependent cytokinesis"/>
    <property type="evidence" value="ECO:0007669"/>
    <property type="project" value="UniProtKB-UniRule"/>
</dbReference>
<dbReference type="GO" id="GO:0008360">
    <property type="term" value="P:regulation of cell shape"/>
    <property type="evidence" value="ECO:0007669"/>
    <property type="project" value="UniProtKB-KW"/>
</dbReference>
<keyword evidence="20" id="KW-1185">Reference proteome</keyword>
<dbReference type="STRING" id="349124.Hhal_2097"/>
<keyword evidence="9 16" id="KW-0133">Cell shape</keyword>
<dbReference type="Gene3D" id="1.10.150.770">
    <property type="match status" value="1"/>
</dbReference>
<evidence type="ECO:0000256" key="2">
    <source>
        <dbReference type="ARBA" id="ARBA00022475"/>
    </source>
</evidence>